<name>I7M2C0_TETTS</name>
<dbReference type="PANTHER" id="PTHR40430">
    <property type="entry name" value="T. BRUCEI SPP.-SPECIFIC PROTEIN"/>
    <property type="match status" value="1"/>
</dbReference>
<reference evidence="3" key="1">
    <citation type="journal article" date="2006" name="PLoS Biol.">
        <title>Macronuclear genome sequence of the ciliate Tetrahymena thermophila, a model eukaryote.</title>
        <authorList>
            <person name="Eisen J.A."/>
            <person name="Coyne R.S."/>
            <person name="Wu M."/>
            <person name="Wu D."/>
            <person name="Thiagarajan M."/>
            <person name="Wortman J.R."/>
            <person name="Badger J.H."/>
            <person name="Ren Q."/>
            <person name="Amedeo P."/>
            <person name="Jones K.M."/>
            <person name="Tallon L.J."/>
            <person name="Delcher A.L."/>
            <person name="Salzberg S.L."/>
            <person name="Silva J.C."/>
            <person name="Haas B.J."/>
            <person name="Majoros W.H."/>
            <person name="Farzad M."/>
            <person name="Carlton J.M."/>
            <person name="Smith R.K. Jr."/>
            <person name="Garg J."/>
            <person name="Pearlman R.E."/>
            <person name="Karrer K.M."/>
            <person name="Sun L."/>
            <person name="Manning G."/>
            <person name="Elde N.C."/>
            <person name="Turkewitz A.P."/>
            <person name="Asai D.J."/>
            <person name="Wilkes D.E."/>
            <person name="Wang Y."/>
            <person name="Cai H."/>
            <person name="Collins K."/>
            <person name="Stewart B.A."/>
            <person name="Lee S.R."/>
            <person name="Wilamowska K."/>
            <person name="Weinberg Z."/>
            <person name="Ruzzo W.L."/>
            <person name="Wloga D."/>
            <person name="Gaertig J."/>
            <person name="Frankel J."/>
            <person name="Tsao C.-C."/>
            <person name="Gorovsky M.A."/>
            <person name="Keeling P.J."/>
            <person name="Waller R.F."/>
            <person name="Patron N.J."/>
            <person name="Cherry J.M."/>
            <person name="Stover N.A."/>
            <person name="Krieger C.J."/>
            <person name="del Toro C."/>
            <person name="Ryder H.F."/>
            <person name="Williamson S.C."/>
            <person name="Barbeau R.A."/>
            <person name="Hamilton E.P."/>
            <person name="Orias E."/>
        </authorList>
    </citation>
    <scope>NUCLEOTIDE SEQUENCE [LARGE SCALE GENOMIC DNA]</scope>
    <source>
        <strain evidence="3">SB210</strain>
    </source>
</reference>
<organism evidence="2 3">
    <name type="scientific">Tetrahymena thermophila (strain SB210)</name>
    <dbReference type="NCBI Taxonomy" id="312017"/>
    <lineage>
        <taxon>Eukaryota</taxon>
        <taxon>Sar</taxon>
        <taxon>Alveolata</taxon>
        <taxon>Ciliophora</taxon>
        <taxon>Intramacronucleata</taxon>
        <taxon>Oligohymenophorea</taxon>
        <taxon>Hymenostomatida</taxon>
        <taxon>Tetrahymenina</taxon>
        <taxon>Tetrahymenidae</taxon>
        <taxon>Tetrahymena</taxon>
    </lineage>
</organism>
<dbReference type="OrthoDB" id="541713at2759"/>
<dbReference type="AlphaFoldDB" id="I7M2C0"/>
<accession>I7M2C0</accession>
<sequence length="379" mass="44900">MSVENNSKMSYKKSEHENNSRDQFQNENHDYQTENRTKESYNPREVYNLRVRAKRELEELQMQPLPYSSNYYEDLTREKEFIRNAFEANNYTLIRDLPNNLHHKIILEAKKDRVEKIKEQVNSSSFNNKQQNQSKVVKLIGGGYFTPFIYNDDEYEFAKEVAKFDKLKSLAKRLEISEKDFLPSDQQVKMKYEDPFHNKFGNKPQQYIFPSYVPEDTYDVLSESRTRQRLINAAKNIAGEFYPSQKDKTLQKVNKLNLEDVVNELRFILETDWPDSKFFLYVTNQDIIEVVFSMDSNSENDDPVVISVYMNSLINDERLTPYQLSKMVSDWSKMNTVKNTISFCFKPPWIKQTNTSEFSKLHPELIPNYKKSQSSSLQK</sequence>
<dbReference type="eggNOG" id="ENOG502RDBZ">
    <property type="taxonomic scope" value="Eukaryota"/>
</dbReference>
<dbReference type="KEGG" id="tet:TTHERM_00590530"/>
<dbReference type="RefSeq" id="XP_001019961.1">
    <property type="nucleotide sequence ID" value="XM_001019961.1"/>
</dbReference>
<dbReference type="HOGENOM" id="CLU_730553_0_0_1"/>
<dbReference type="InParanoid" id="I7M2C0"/>
<feature type="region of interest" description="Disordered" evidence="1">
    <location>
        <begin position="1"/>
        <end position="42"/>
    </location>
</feature>
<keyword evidence="3" id="KW-1185">Reference proteome</keyword>
<dbReference type="OMA" id="MIATHEV"/>
<protein>
    <submittedName>
        <fullName evidence="2">Uncharacterized protein</fullName>
    </submittedName>
</protein>
<evidence type="ECO:0000313" key="3">
    <source>
        <dbReference type="Proteomes" id="UP000009168"/>
    </source>
</evidence>
<feature type="compositionally biased region" description="Basic and acidic residues" evidence="1">
    <location>
        <begin position="27"/>
        <end position="42"/>
    </location>
</feature>
<evidence type="ECO:0000256" key="1">
    <source>
        <dbReference type="SAM" id="MobiDB-lite"/>
    </source>
</evidence>
<evidence type="ECO:0000313" key="2">
    <source>
        <dbReference type="EMBL" id="EAR99716.1"/>
    </source>
</evidence>
<proteinExistence type="predicted"/>
<dbReference type="PANTHER" id="PTHR40430:SF1">
    <property type="entry name" value="T. BRUCEI SPP.-SPECIFIC PROTEIN"/>
    <property type="match status" value="1"/>
</dbReference>
<dbReference type="Proteomes" id="UP000009168">
    <property type="component" value="Unassembled WGS sequence"/>
</dbReference>
<gene>
    <name evidence="2" type="ORF">TTHERM_00590530</name>
</gene>
<dbReference type="GeneID" id="7841105"/>
<dbReference type="EMBL" id="GG662637">
    <property type="protein sequence ID" value="EAR99716.1"/>
    <property type="molecule type" value="Genomic_DNA"/>
</dbReference>